<comment type="similarity">
    <text evidence="3">Belongs to the nitrite and sulfite reductase 4Fe-4S domain family.</text>
</comment>
<evidence type="ECO:0000256" key="6">
    <source>
        <dbReference type="ARBA" id="ARBA00022617"/>
    </source>
</evidence>
<evidence type="ECO:0000256" key="5">
    <source>
        <dbReference type="ARBA" id="ARBA00022485"/>
    </source>
</evidence>
<dbReference type="InterPro" id="IPR006066">
    <property type="entry name" value="NO2/SO3_Rdtase_FeS/sirohaem_BS"/>
</dbReference>
<keyword evidence="9 16" id="KW-0560">Oxidoreductase</keyword>
<dbReference type="PANTHER" id="PTHR11493:SF47">
    <property type="entry name" value="SULFITE REDUCTASE [NADPH] SUBUNIT BETA"/>
    <property type="match status" value="1"/>
</dbReference>
<keyword evidence="17" id="KW-1185">Reference proteome</keyword>
<dbReference type="Gene3D" id="3.30.413.10">
    <property type="entry name" value="Sulfite Reductase Hemoprotein, domain 1"/>
    <property type="match status" value="2"/>
</dbReference>
<dbReference type="PANTHER" id="PTHR11493">
    <property type="entry name" value="SULFITE REDUCTASE [NADPH] SUBUNIT BETA-RELATED"/>
    <property type="match status" value="1"/>
</dbReference>
<feature type="compositionally biased region" description="Low complexity" evidence="13">
    <location>
        <begin position="1"/>
        <end position="12"/>
    </location>
</feature>
<sequence>MTQPATPTATTQKLSKVEGLKEQSNYLREPVATELLEDTNSFSENANQILKFHGSYQQDNRDNRVKGQEKDYQFMLRTRSPGGFIPPQLYLTIDRLSDRYGNQTIRATTRQGFQLHGILKKNLKAAIAAIVKNLGSTLGACGDLNRNVMAPPAPYKNRPEYKYAWEYANNIADLLTPQSGAYYEIWLDGEKVISAEEDPEVVAARKRNTNGTNFEDKEEPIYGTHYMPRKFKCSVTVPGDNSVDLYSQDLSLVVITNSQGELTGFDVFAGGGLGRSHNQEQTFPRLADPICYVDKADVYDLVKAIVATQRDYGDRTNRRHARMKYLIEDWGLDKFKKVVEGYFGKPLQPFKTLPEFKYLDFLGWQEQGDGKLFLGISIENGRIKDEGDFQLKTALKEIVQKYQLPMYLSPHQNLILADIEPEIKEEIQGILDRCGIKTETEIDPLVRYSMACPALPTCGLAITESERIIPSILERLRALLVKVGLKEEHFVVRMTGCPNGCARPYLAEIGFVGQAPDAYQIWLGGDPNQTRLAEPYMDKLNIKDLETALEPLLVYFRKEQLQQEKPESFGDFCHRVGFEALRSFSTSYQTAPTKVELANGHLVNSGMEKTEVLTPVESTETTATSQSTAPNKVRRRISVRDDVYDRLKQTAARQGKPLVQLATEAIEAYLKENGDS</sequence>
<dbReference type="InterPro" id="IPR005117">
    <property type="entry name" value="NiRdtase/SiRdtase_haem-b_fer"/>
</dbReference>
<evidence type="ECO:0000313" key="17">
    <source>
        <dbReference type="Proteomes" id="UP001576776"/>
    </source>
</evidence>
<feature type="domain" description="Nitrite/sulphite reductase 4Fe-4S" evidence="14">
    <location>
        <begin position="168"/>
        <end position="346"/>
    </location>
</feature>
<dbReference type="NCBIfam" id="TIGR02042">
    <property type="entry name" value="sir"/>
    <property type="match status" value="1"/>
</dbReference>
<evidence type="ECO:0000256" key="7">
    <source>
        <dbReference type="ARBA" id="ARBA00022723"/>
    </source>
</evidence>
<dbReference type="Pfam" id="PF01077">
    <property type="entry name" value="NIR_SIR"/>
    <property type="match status" value="1"/>
</dbReference>
<evidence type="ECO:0000259" key="15">
    <source>
        <dbReference type="Pfam" id="PF03460"/>
    </source>
</evidence>
<proteinExistence type="inferred from homology"/>
<evidence type="ECO:0000256" key="9">
    <source>
        <dbReference type="ARBA" id="ARBA00023002"/>
    </source>
</evidence>
<dbReference type="InterPro" id="IPR036136">
    <property type="entry name" value="Nit/Sulf_reduc_fer-like_dom_sf"/>
</dbReference>
<dbReference type="GO" id="GO:0050311">
    <property type="term" value="F:sulfite reductase (ferredoxin) activity"/>
    <property type="evidence" value="ECO:0007669"/>
    <property type="project" value="UniProtKB-EC"/>
</dbReference>
<dbReference type="Pfam" id="PF03460">
    <property type="entry name" value="NIR_SIR_ferr"/>
    <property type="match status" value="2"/>
</dbReference>
<gene>
    <name evidence="16" type="primary">sir</name>
    <name evidence="16" type="ORF">ACE1B6_13420</name>
</gene>
<feature type="domain" description="Nitrite/Sulfite reductase ferredoxin-like" evidence="15">
    <location>
        <begin position="366"/>
        <end position="431"/>
    </location>
</feature>
<accession>A0ABV4YBS0</accession>
<dbReference type="InterPro" id="IPR045854">
    <property type="entry name" value="NO2/SO3_Rdtase_4Fe4S_sf"/>
</dbReference>
<evidence type="ECO:0000256" key="3">
    <source>
        <dbReference type="ARBA" id="ARBA00010429"/>
    </source>
</evidence>
<reference evidence="16 17" key="1">
    <citation type="submission" date="2024-09" db="EMBL/GenBank/DDBJ databases">
        <title>Floridaenema gen nov. (Aerosakkonemataceae, Aerosakkonematales ord. nov., Cyanobacteria) from benthic tropical and subtropical fresh waters, with the description of four new species.</title>
        <authorList>
            <person name="Moretto J.A."/>
            <person name="Berthold D.E."/>
            <person name="Lefler F.W."/>
            <person name="Huang I.-S."/>
            <person name="Laughinghouse H. IV."/>
        </authorList>
    </citation>
    <scope>NUCLEOTIDE SEQUENCE [LARGE SCALE GENOMIC DNA]</scope>
    <source>
        <strain evidence="16 17">BLCC-F154</strain>
    </source>
</reference>
<evidence type="ECO:0000256" key="11">
    <source>
        <dbReference type="ARBA" id="ARBA00023014"/>
    </source>
</evidence>
<dbReference type="InterPro" id="IPR011787">
    <property type="entry name" value="SiR_ferredoxin-dep"/>
</dbReference>
<dbReference type="SUPFAM" id="SSF56014">
    <property type="entry name" value="Nitrite and sulphite reductase 4Fe-4S domain-like"/>
    <property type="match status" value="2"/>
</dbReference>
<evidence type="ECO:0000256" key="8">
    <source>
        <dbReference type="ARBA" id="ARBA00022784"/>
    </source>
</evidence>
<dbReference type="InterPro" id="IPR006067">
    <property type="entry name" value="NO2/SO3_Rdtase_4Fe4S_dom"/>
</dbReference>
<feature type="domain" description="Nitrite/Sulfite reductase ferredoxin-like" evidence="15">
    <location>
        <begin position="68"/>
        <end position="130"/>
    </location>
</feature>
<keyword evidence="5" id="KW-0004">4Fe-4S</keyword>
<organism evidence="16 17">
    <name type="scientific">Floridaenema fluviatile BLCC-F154</name>
    <dbReference type="NCBI Taxonomy" id="3153640"/>
    <lineage>
        <taxon>Bacteria</taxon>
        <taxon>Bacillati</taxon>
        <taxon>Cyanobacteriota</taxon>
        <taxon>Cyanophyceae</taxon>
        <taxon>Oscillatoriophycideae</taxon>
        <taxon>Aerosakkonematales</taxon>
        <taxon>Aerosakkonemataceae</taxon>
        <taxon>Floridanema</taxon>
        <taxon>Floridanema fluviatile</taxon>
    </lineage>
</organism>
<feature type="region of interest" description="Disordered" evidence="13">
    <location>
        <begin position="1"/>
        <end position="25"/>
    </location>
</feature>
<comment type="cofactor">
    <cofactor evidence="1">
        <name>siroheme</name>
        <dbReference type="ChEBI" id="CHEBI:60052"/>
    </cofactor>
</comment>
<name>A0ABV4YBS0_9CYAN</name>
<dbReference type="PRINTS" id="PR00397">
    <property type="entry name" value="SIROHAEM"/>
</dbReference>
<evidence type="ECO:0000256" key="4">
    <source>
        <dbReference type="ARBA" id="ARBA00012353"/>
    </source>
</evidence>
<keyword evidence="7" id="KW-0479">Metal-binding</keyword>
<evidence type="ECO:0000313" key="16">
    <source>
        <dbReference type="EMBL" id="MFB2936247.1"/>
    </source>
</evidence>
<dbReference type="RefSeq" id="WP_413257745.1">
    <property type="nucleotide sequence ID" value="NZ_JBHFNS010000056.1"/>
</dbReference>
<dbReference type="InterPro" id="IPR045169">
    <property type="entry name" value="NO2/SO3_Rdtase_4Fe4S_prot"/>
</dbReference>
<dbReference type="NCBIfam" id="NF010029">
    <property type="entry name" value="PRK13504.1"/>
    <property type="match status" value="1"/>
</dbReference>
<evidence type="ECO:0000256" key="13">
    <source>
        <dbReference type="SAM" id="MobiDB-lite"/>
    </source>
</evidence>
<keyword evidence="6" id="KW-0349">Heme</keyword>
<evidence type="ECO:0000256" key="2">
    <source>
        <dbReference type="ARBA" id="ARBA00001966"/>
    </source>
</evidence>
<comment type="cofactor">
    <cofactor evidence="2">
        <name>[4Fe-4S] cluster</name>
        <dbReference type="ChEBI" id="CHEBI:49883"/>
    </cofactor>
</comment>
<evidence type="ECO:0000256" key="12">
    <source>
        <dbReference type="ARBA" id="ARBA00049518"/>
    </source>
</evidence>
<dbReference type="SUPFAM" id="SSF55124">
    <property type="entry name" value="Nitrite/Sulfite reductase N-terminal domain-like"/>
    <property type="match status" value="2"/>
</dbReference>
<evidence type="ECO:0000259" key="14">
    <source>
        <dbReference type="Pfam" id="PF01077"/>
    </source>
</evidence>
<dbReference type="Proteomes" id="UP001576776">
    <property type="component" value="Unassembled WGS sequence"/>
</dbReference>
<keyword evidence="10" id="KW-0408">Iron</keyword>
<evidence type="ECO:0000256" key="1">
    <source>
        <dbReference type="ARBA" id="ARBA00001929"/>
    </source>
</evidence>
<keyword evidence="8" id="KW-0883">Thioether bond</keyword>
<dbReference type="EMBL" id="JBHFNS010000056">
    <property type="protein sequence ID" value="MFB2936247.1"/>
    <property type="molecule type" value="Genomic_DNA"/>
</dbReference>
<evidence type="ECO:0000256" key="10">
    <source>
        <dbReference type="ARBA" id="ARBA00023004"/>
    </source>
</evidence>
<comment type="catalytic activity">
    <reaction evidence="12">
        <text>hydrogen sulfide + 6 oxidized [2Fe-2S]-[ferredoxin] + 3 H2O = sulfite + 6 reduced [2Fe-2S]-[ferredoxin] + 7 H(+)</text>
        <dbReference type="Rhea" id="RHEA:23132"/>
        <dbReference type="Rhea" id="RHEA-COMP:10000"/>
        <dbReference type="Rhea" id="RHEA-COMP:10001"/>
        <dbReference type="ChEBI" id="CHEBI:15377"/>
        <dbReference type="ChEBI" id="CHEBI:15378"/>
        <dbReference type="ChEBI" id="CHEBI:17359"/>
        <dbReference type="ChEBI" id="CHEBI:29919"/>
        <dbReference type="ChEBI" id="CHEBI:33737"/>
        <dbReference type="ChEBI" id="CHEBI:33738"/>
        <dbReference type="EC" id="1.8.7.1"/>
    </reaction>
</comment>
<dbReference type="EC" id="1.8.7.1" evidence="4"/>
<comment type="caution">
    <text evidence="16">The sequence shown here is derived from an EMBL/GenBank/DDBJ whole genome shotgun (WGS) entry which is preliminary data.</text>
</comment>
<dbReference type="PROSITE" id="PS00365">
    <property type="entry name" value="NIR_SIR"/>
    <property type="match status" value="1"/>
</dbReference>
<protein>
    <recommendedName>
        <fullName evidence="4">assimilatory sulfite reductase (ferredoxin)</fullName>
        <ecNumber evidence="4">1.8.7.1</ecNumber>
    </recommendedName>
</protein>
<keyword evidence="11" id="KW-0411">Iron-sulfur</keyword>